<reference evidence="1" key="1">
    <citation type="submission" date="2021-06" db="EMBL/GenBank/DDBJ databases">
        <authorList>
            <person name="Kallberg Y."/>
            <person name="Tangrot J."/>
            <person name="Rosling A."/>
        </authorList>
    </citation>
    <scope>NUCLEOTIDE SEQUENCE</scope>
    <source>
        <strain evidence="1">MA461A</strain>
    </source>
</reference>
<organism evidence="1 2">
    <name type="scientific">Racocetra persica</name>
    <dbReference type="NCBI Taxonomy" id="160502"/>
    <lineage>
        <taxon>Eukaryota</taxon>
        <taxon>Fungi</taxon>
        <taxon>Fungi incertae sedis</taxon>
        <taxon>Mucoromycota</taxon>
        <taxon>Glomeromycotina</taxon>
        <taxon>Glomeromycetes</taxon>
        <taxon>Diversisporales</taxon>
        <taxon>Gigasporaceae</taxon>
        <taxon>Racocetra</taxon>
    </lineage>
</organism>
<gene>
    <name evidence="1" type="ORF">RPERSI_LOCUS7664</name>
</gene>
<evidence type="ECO:0000313" key="2">
    <source>
        <dbReference type="Proteomes" id="UP000789920"/>
    </source>
</evidence>
<proteinExistence type="predicted"/>
<accession>A0ACA9NE80</accession>
<feature type="non-terminal residue" evidence="1">
    <location>
        <position position="114"/>
    </location>
</feature>
<name>A0ACA9NE80_9GLOM</name>
<dbReference type="Proteomes" id="UP000789920">
    <property type="component" value="Unassembled WGS sequence"/>
</dbReference>
<comment type="caution">
    <text evidence="1">The sequence shown here is derived from an EMBL/GenBank/DDBJ whole genome shotgun (WGS) entry which is preliminary data.</text>
</comment>
<keyword evidence="2" id="KW-1185">Reference proteome</keyword>
<evidence type="ECO:0000313" key="1">
    <source>
        <dbReference type="EMBL" id="CAG8645792.1"/>
    </source>
</evidence>
<sequence>MVWLSTKISQIGQTSLTATVELLQLSHKLRLKPEYIRLHNVYGIESLWMNQLAEKQVEGLFNKLDLKTHPNMMQDLKQSKLRLSFGDIDEKNIALGLSKVRTNRKKQSAGLVQD</sequence>
<dbReference type="EMBL" id="CAJVQC010013187">
    <property type="protein sequence ID" value="CAG8645792.1"/>
    <property type="molecule type" value="Genomic_DNA"/>
</dbReference>
<protein>
    <submittedName>
        <fullName evidence="1">11911_t:CDS:1</fullName>
    </submittedName>
</protein>